<protein>
    <submittedName>
        <fullName evidence="3">F-box protein At4g17565</fullName>
    </submittedName>
</protein>
<dbReference type="Proteomes" id="UP000504603">
    <property type="component" value="Unplaced"/>
</dbReference>
<evidence type="ECO:0000313" key="2">
    <source>
        <dbReference type="Proteomes" id="UP000504603"/>
    </source>
</evidence>
<name>A0A6J1DUW8_MOMCH</name>
<dbReference type="GeneID" id="111023713"/>
<dbReference type="PANTHER" id="PTHR44259:SF114">
    <property type="entry name" value="OS06G0707300 PROTEIN"/>
    <property type="match status" value="1"/>
</dbReference>
<evidence type="ECO:0000259" key="1">
    <source>
        <dbReference type="Pfam" id="PF03478"/>
    </source>
</evidence>
<gene>
    <name evidence="3" type="primary">LOC111023713</name>
</gene>
<dbReference type="OrthoDB" id="642536at2759"/>
<dbReference type="KEGG" id="mcha:111023713"/>
<dbReference type="Pfam" id="PF03478">
    <property type="entry name" value="Beta-prop_KIB1-4"/>
    <property type="match status" value="1"/>
</dbReference>
<reference evidence="3" key="1">
    <citation type="submission" date="2025-08" db="UniProtKB">
        <authorList>
            <consortium name="RefSeq"/>
        </authorList>
    </citation>
    <scope>IDENTIFICATION</scope>
    <source>
        <strain evidence="3">OHB3-1</strain>
    </source>
</reference>
<keyword evidence="2" id="KW-1185">Reference proteome</keyword>
<dbReference type="InterPro" id="IPR005174">
    <property type="entry name" value="KIB1-4_b-propeller"/>
</dbReference>
<organism evidence="2 3">
    <name type="scientific">Momordica charantia</name>
    <name type="common">Bitter gourd</name>
    <name type="synonym">Balsam pear</name>
    <dbReference type="NCBI Taxonomy" id="3673"/>
    <lineage>
        <taxon>Eukaryota</taxon>
        <taxon>Viridiplantae</taxon>
        <taxon>Streptophyta</taxon>
        <taxon>Embryophyta</taxon>
        <taxon>Tracheophyta</taxon>
        <taxon>Spermatophyta</taxon>
        <taxon>Magnoliopsida</taxon>
        <taxon>eudicotyledons</taxon>
        <taxon>Gunneridae</taxon>
        <taxon>Pentapetalae</taxon>
        <taxon>rosids</taxon>
        <taxon>fabids</taxon>
        <taxon>Cucurbitales</taxon>
        <taxon>Cucurbitaceae</taxon>
        <taxon>Momordiceae</taxon>
        <taxon>Momordica</taxon>
    </lineage>
</organism>
<dbReference type="AlphaFoldDB" id="A0A6J1DUW8"/>
<dbReference type="RefSeq" id="XP_022156879.1">
    <property type="nucleotide sequence ID" value="XM_022301187.1"/>
</dbReference>
<dbReference type="InterPro" id="IPR050942">
    <property type="entry name" value="F-box_BR-signaling"/>
</dbReference>
<accession>A0A6J1DUW8</accession>
<sequence length="458" mass="52728">MALIPGWNDLPKDILPIIGEHLENLSDYIRFRAVCASCRSTLPKWPKHQYYQVPRLMIPHKVCSSLFRGFFNPLNQEIYCPDLSEVSGRCLGSSNGWLVLLDNSWTLKLFNPLTKLQLQLPSTSSFPDPYLIYNPNGRIDHQTDVPVAYVHKICLLHSKDHFIAVAIYNVFSKIAFTKLGDDKWTAIPTSDICDCILFHEKIYALTKFQDLVVSPIDDPTQVAGIKVKNMNVIMRQRLSIESTLYLVGRDDELLMVERLFKVQHVQLRGKTSYASKTVGFNLYKLDWVESRATWSKIYNLDGCSIFLGLNTSLCISSKDCPKLRGNQIFYTNDSMELERNTMNLRLKLNRNDWFLASLTNIAHIDKISYTLKVWVYETISTLSVRVATRLSDDVIPRLLRWSCTYSRGFRVLASDVFDNTRSKVKEYLELTDAKQQHMDRIMLPLEACIVSLQETTLM</sequence>
<feature type="domain" description="KIB1-4 beta-propeller" evidence="1">
    <location>
        <begin position="72"/>
        <end position="338"/>
    </location>
</feature>
<proteinExistence type="predicted"/>
<evidence type="ECO:0000313" key="3">
    <source>
        <dbReference type="RefSeq" id="XP_022156879.1"/>
    </source>
</evidence>
<dbReference type="PANTHER" id="PTHR44259">
    <property type="entry name" value="OS07G0183000 PROTEIN-RELATED"/>
    <property type="match status" value="1"/>
</dbReference>